<dbReference type="GO" id="GO:0031491">
    <property type="term" value="F:nucleosome binding"/>
    <property type="evidence" value="ECO:0007669"/>
    <property type="project" value="TreeGrafter"/>
</dbReference>
<evidence type="ECO:0000256" key="2">
    <source>
        <dbReference type="ARBA" id="ARBA00023242"/>
    </source>
</evidence>
<dbReference type="InterPro" id="IPR033053">
    <property type="entry name" value="Hir3/CABIN1"/>
</dbReference>
<accession>A0A8T1VY90</accession>
<dbReference type="AlphaFoldDB" id="A0A8T1VY90"/>
<feature type="compositionally biased region" description="Polar residues" evidence="3">
    <location>
        <begin position="327"/>
        <end position="348"/>
    </location>
</feature>
<comment type="subcellular location">
    <subcellularLocation>
        <location evidence="1">Nucleus</location>
    </subcellularLocation>
</comment>
<proteinExistence type="predicted"/>
<dbReference type="OrthoDB" id="77564at2759"/>
<reference evidence="4" key="1">
    <citation type="submission" date="2021-02" db="EMBL/GenBank/DDBJ databases">
        <authorList>
            <person name="Palmer J.M."/>
        </authorList>
    </citation>
    <scope>NUCLEOTIDE SEQUENCE</scope>
    <source>
        <strain evidence="4">SCRP23</strain>
    </source>
</reference>
<dbReference type="GO" id="GO:0006325">
    <property type="term" value="P:chromatin organization"/>
    <property type="evidence" value="ECO:0007669"/>
    <property type="project" value="InterPro"/>
</dbReference>
<evidence type="ECO:0000256" key="3">
    <source>
        <dbReference type="SAM" id="MobiDB-lite"/>
    </source>
</evidence>
<dbReference type="SMART" id="SM00028">
    <property type="entry name" value="TPR"/>
    <property type="match status" value="2"/>
</dbReference>
<comment type="caution">
    <text evidence="4">The sequence shown here is derived from an EMBL/GenBank/DDBJ whole genome shotgun (WGS) entry which is preliminary data.</text>
</comment>
<evidence type="ECO:0000256" key="1">
    <source>
        <dbReference type="ARBA" id="ARBA00004123"/>
    </source>
</evidence>
<sequence>MYGQALRCQQLQQVDKAKHIYQELLNGNVAVNSRLEYLCNKNLATMEFEDHMYEAALQYFAEALALDATDVVVWYQMATTAIETGKLWLARRTLEEGIKVDSTYWPLVETLAEVLHEIGDIDEYERMAAYIRANDPQCASIRIIDDVVAAKRGDVSDSTGPFEAKKKRPRPSTRDLKLLNRAQRRLDHLREIAESSAKRRKLLHEELSQELETAIMPRQYQLQSPSWMTLGKLLLEAFEDVNRGATTNVIRATVGIGVSYERQQATSAIAERPCTDSVNAEVEQKIGNTSLPDETNISRAQKNGSDQPPPAKCTKDKELVSFPSCVDPSTNAVSTGASDNDTQESVHTSEVDDLQPIRRKSRRNEERQREEHAAAIKKAREKDLAYRLGAFIPKNVDDAMSEPASLKWLLPLRVEFIGTEFRVLNESNEVIAQGKVLRKELHLLECWNGCADI</sequence>
<keyword evidence="5" id="KW-1185">Reference proteome</keyword>
<dbReference type="GO" id="GO:0005634">
    <property type="term" value="C:nucleus"/>
    <property type="evidence" value="ECO:0007669"/>
    <property type="project" value="UniProtKB-SubCell"/>
</dbReference>
<dbReference type="EMBL" id="JAGDFL010000520">
    <property type="protein sequence ID" value="KAG7386245.1"/>
    <property type="molecule type" value="Genomic_DNA"/>
</dbReference>
<dbReference type="InterPro" id="IPR019734">
    <property type="entry name" value="TPR_rpt"/>
</dbReference>
<dbReference type="Proteomes" id="UP000693981">
    <property type="component" value="Unassembled WGS sequence"/>
</dbReference>
<dbReference type="PANTHER" id="PTHR15502:SF7">
    <property type="entry name" value="CALCINEURIN-BINDING PROTEIN CABIN-1"/>
    <property type="match status" value="1"/>
</dbReference>
<feature type="compositionally biased region" description="Polar residues" evidence="3">
    <location>
        <begin position="286"/>
        <end position="306"/>
    </location>
</feature>
<gene>
    <name evidence="4" type="primary">CABIN1</name>
    <name evidence="4" type="ORF">PHYBOEH_008749</name>
</gene>
<feature type="region of interest" description="Disordered" evidence="3">
    <location>
        <begin position="285"/>
        <end position="353"/>
    </location>
</feature>
<protein>
    <submittedName>
        <fullName evidence="4">Calcineurin-binding protein cabin-1</fullName>
    </submittedName>
</protein>
<dbReference type="Pfam" id="PF14559">
    <property type="entry name" value="TPR_19"/>
    <property type="match status" value="1"/>
</dbReference>
<name>A0A8T1VY90_9STRA</name>
<evidence type="ECO:0000313" key="4">
    <source>
        <dbReference type="EMBL" id="KAG7386245.1"/>
    </source>
</evidence>
<evidence type="ECO:0000313" key="5">
    <source>
        <dbReference type="Proteomes" id="UP000693981"/>
    </source>
</evidence>
<dbReference type="PANTHER" id="PTHR15502">
    <property type="entry name" value="CALCINEURIN-BINDING PROTEIN CABIN 1-RELATED"/>
    <property type="match status" value="1"/>
</dbReference>
<organism evidence="4 5">
    <name type="scientific">Phytophthora boehmeriae</name>
    <dbReference type="NCBI Taxonomy" id="109152"/>
    <lineage>
        <taxon>Eukaryota</taxon>
        <taxon>Sar</taxon>
        <taxon>Stramenopiles</taxon>
        <taxon>Oomycota</taxon>
        <taxon>Peronosporomycetes</taxon>
        <taxon>Peronosporales</taxon>
        <taxon>Peronosporaceae</taxon>
        <taxon>Phytophthora</taxon>
    </lineage>
</organism>
<keyword evidence="2" id="KW-0539">Nucleus</keyword>